<dbReference type="AlphaFoldDB" id="X1FQ80"/>
<accession>X1FQ80</accession>
<feature type="non-terminal residue" evidence="2">
    <location>
        <position position="88"/>
    </location>
</feature>
<name>X1FQ80_9ZZZZ</name>
<keyword evidence="1" id="KW-1133">Transmembrane helix</keyword>
<protein>
    <submittedName>
        <fullName evidence="2">Uncharacterized protein</fullName>
    </submittedName>
</protein>
<comment type="caution">
    <text evidence="2">The sequence shown here is derived from an EMBL/GenBank/DDBJ whole genome shotgun (WGS) entry which is preliminary data.</text>
</comment>
<dbReference type="EMBL" id="BARU01024198">
    <property type="protein sequence ID" value="GAH47841.1"/>
    <property type="molecule type" value="Genomic_DNA"/>
</dbReference>
<organism evidence="2">
    <name type="scientific">marine sediment metagenome</name>
    <dbReference type="NCBI Taxonomy" id="412755"/>
    <lineage>
        <taxon>unclassified sequences</taxon>
        <taxon>metagenomes</taxon>
        <taxon>ecological metagenomes</taxon>
    </lineage>
</organism>
<proteinExistence type="predicted"/>
<reference evidence="2" key="1">
    <citation type="journal article" date="2014" name="Front. Microbiol.">
        <title>High frequency of phylogenetically diverse reductive dehalogenase-homologous genes in deep subseafloor sedimentary metagenomes.</title>
        <authorList>
            <person name="Kawai M."/>
            <person name="Futagami T."/>
            <person name="Toyoda A."/>
            <person name="Takaki Y."/>
            <person name="Nishi S."/>
            <person name="Hori S."/>
            <person name="Arai W."/>
            <person name="Tsubouchi T."/>
            <person name="Morono Y."/>
            <person name="Uchiyama I."/>
            <person name="Ito T."/>
            <person name="Fujiyama A."/>
            <person name="Inagaki F."/>
            <person name="Takami H."/>
        </authorList>
    </citation>
    <scope>NUCLEOTIDE SEQUENCE</scope>
    <source>
        <strain evidence="2">Expedition CK06-06</strain>
    </source>
</reference>
<gene>
    <name evidence="2" type="ORF">S03H2_39173</name>
</gene>
<feature type="transmembrane region" description="Helical" evidence="1">
    <location>
        <begin position="12"/>
        <end position="29"/>
    </location>
</feature>
<keyword evidence="1" id="KW-0472">Membrane</keyword>
<sequence>MLYKFNLKKSTFVLAILFILSFSLILFCVNDTKEFNHKDSSNFDYTINPPKLQLFDYKPVLSEKLHDLGNISIINMDPHDQGFLYRNG</sequence>
<evidence type="ECO:0000313" key="2">
    <source>
        <dbReference type="EMBL" id="GAH47841.1"/>
    </source>
</evidence>
<keyword evidence="1" id="KW-0812">Transmembrane</keyword>
<evidence type="ECO:0000256" key="1">
    <source>
        <dbReference type="SAM" id="Phobius"/>
    </source>
</evidence>